<reference evidence="3 4" key="1">
    <citation type="submission" date="2018-11" db="EMBL/GenBank/DDBJ databases">
        <title>Genome assembly of Steccherinum ochraceum LE-BIN_3174, the white-rot fungus of the Steccherinaceae family (The Residual Polyporoid clade, Polyporales, Basidiomycota).</title>
        <authorList>
            <person name="Fedorova T.V."/>
            <person name="Glazunova O.A."/>
            <person name="Landesman E.O."/>
            <person name="Moiseenko K.V."/>
            <person name="Psurtseva N.V."/>
            <person name="Savinova O.S."/>
            <person name="Shakhova N.V."/>
            <person name="Tyazhelova T.V."/>
            <person name="Vasina D.V."/>
        </authorList>
    </citation>
    <scope>NUCLEOTIDE SEQUENCE [LARGE SCALE GENOMIC DNA]</scope>
    <source>
        <strain evidence="3 4">LE-BIN_3174</strain>
    </source>
</reference>
<dbReference type="GO" id="GO:0016616">
    <property type="term" value="F:oxidoreductase activity, acting on the CH-OH group of donors, NAD or NADP as acceptor"/>
    <property type="evidence" value="ECO:0007669"/>
    <property type="project" value="UniProtKB-ARBA"/>
</dbReference>
<name>A0A4V2MXC8_9APHY</name>
<dbReference type="EMBL" id="RWJN01000038">
    <property type="protein sequence ID" value="TCD69587.1"/>
    <property type="molecule type" value="Genomic_DNA"/>
</dbReference>
<dbReference type="PRINTS" id="PR00069">
    <property type="entry name" value="ALDKETRDTASE"/>
</dbReference>
<sequence>MTTLSTVVTGRCHVPATGLRGSFGNLRSSESLKEKRLHPSCFTVIFANFTDVSMDPQGHTPIPLAATTEGMPRCAADPADVVPDSGCSGPRSVGNDRRAIGSGGPATQELPYFCPSVRPVRHASNILSGSSIDDADGDIKSKLLSVPSPFLALSSTPYPVADYTSARTMSLGKKITLANGQQIPQIGLGTWLSAPGEVGKAVEIAIRNGYRHIDEALVGEVLKKIVPSVVKREELFITSKLWNHSHRAADVEKELDETLAQLGTDYVDLYLIHWPIAFPPGGLTTPHPDPAKVKDEFALDPSVSIVETWTAMTKLPKSKVKSIGVSNFSIHHIKAIAEATGVWPVVNQIEAHPLLQQDELDAFCKEHNIHITAYSPLGHGLEGKKMLTDYPEVKEIAQKLNVEPAQVLIAYGVKRGYSVVPKSVNEARLKTNFQQVELSDEDYKKLLALREKHGHTRFNIPYTYHYQPYDLKWDVNIFNEPVEQTAAVQINTSK</sequence>
<dbReference type="PANTHER" id="PTHR11732">
    <property type="entry name" value="ALDO/KETO REDUCTASE"/>
    <property type="match status" value="1"/>
</dbReference>
<dbReference type="Gene3D" id="3.20.20.100">
    <property type="entry name" value="NADP-dependent oxidoreductase domain"/>
    <property type="match status" value="1"/>
</dbReference>
<dbReference type="InterPro" id="IPR036812">
    <property type="entry name" value="NAD(P)_OxRdtase_dom_sf"/>
</dbReference>
<evidence type="ECO:0000313" key="4">
    <source>
        <dbReference type="Proteomes" id="UP000292702"/>
    </source>
</evidence>
<organism evidence="3 4">
    <name type="scientific">Steccherinum ochraceum</name>
    <dbReference type="NCBI Taxonomy" id="92696"/>
    <lineage>
        <taxon>Eukaryota</taxon>
        <taxon>Fungi</taxon>
        <taxon>Dikarya</taxon>
        <taxon>Basidiomycota</taxon>
        <taxon>Agaricomycotina</taxon>
        <taxon>Agaricomycetes</taxon>
        <taxon>Polyporales</taxon>
        <taxon>Steccherinaceae</taxon>
        <taxon>Steccherinum</taxon>
    </lineage>
</organism>
<gene>
    <name evidence="3" type="ORF">EIP91_007009</name>
</gene>
<evidence type="ECO:0000313" key="3">
    <source>
        <dbReference type="EMBL" id="TCD69587.1"/>
    </source>
</evidence>
<feature type="domain" description="NADP-dependent oxidoreductase" evidence="2">
    <location>
        <begin position="186"/>
        <end position="449"/>
    </location>
</feature>
<dbReference type="SUPFAM" id="SSF51430">
    <property type="entry name" value="NAD(P)-linked oxidoreductase"/>
    <property type="match status" value="1"/>
</dbReference>
<accession>A0A4V2MXC8</accession>
<evidence type="ECO:0000259" key="2">
    <source>
        <dbReference type="Pfam" id="PF00248"/>
    </source>
</evidence>
<dbReference type="Proteomes" id="UP000292702">
    <property type="component" value="Unassembled WGS sequence"/>
</dbReference>
<dbReference type="FunFam" id="3.20.20.100:FF:000002">
    <property type="entry name" value="2,5-diketo-D-gluconic acid reductase A"/>
    <property type="match status" value="1"/>
</dbReference>
<proteinExistence type="predicted"/>
<comment type="caution">
    <text evidence="3">The sequence shown here is derived from an EMBL/GenBank/DDBJ whole genome shotgun (WGS) entry which is preliminary data.</text>
</comment>
<dbReference type="InterPro" id="IPR020471">
    <property type="entry name" value="AKR"/>
</dbReference>
<keyword evidence="4" id="KW-1185">Reference proteome</keyword>
<dbReference type="AlphaFoldDB" id="A0A4V2MXC8"/>
<dbReference type="Pfam" id="PF00248">
    <property type="entry name" value="Aldo_ket_red"/>
    <property type="match status" value="1"/>
</dbReference>
<dbReference type="OrthoDB" id="416253at2759"/>
<evidence type="ECO:0000256" key="1">
    <source>
        <dbReference type="ARBA" id="ARBA00023002"/>
    </source>
</evidence>
<protein>
    <recommendedName>
        <fullName evidence="2">NADP-dependent oxidoreductase domain-containing protein</fullName>
    </recommendedName>
</protein>
<dbReference type="STRING" id="92696.A0A4V2MXC8"/>
<keyword evidence="1" id="KW-0560">Oxidoreductase</keyword>
<dbReference type="InterPro" id="IPR023210">
    <property type="entry name" value="NADP_OxRdtase_dom"/>
</dbReference>